<dbReference type="Proteomes" id="UP000655208">
    <property type="component" value="Unassembled WGS sequence"/>
</dbReference>
<feature type="transmembrane region" description="Helical" evidence="1">
    <location>
        <begin position="290"/>
        <end position="310"/>
    </location>
</feature>
<feature type="transmembrane region" description="Helical" evidence="1">
    <location>
        <begin position="154"/>
        <end position="173"/>
    </location>
</feature>
<dbReference type="SMART" id="SM00267">
    <property type="entry name" value="GGDEF"/>
    <property type="match status" value="1"/>
</dbReference>
<gene>
    <name evidence="4" type="ORF">GCM10011594_20050</name>
</gene>
<evidence type="ECO:0000313" key="4">
    <source>
        <dbReference type="EMBL" id="GGL99999.1"/>
    </source>
</evidence>
<dbReference type="Gene3D" id="3.20.20.450">
    <property type="entry name" value="EAL domain"/>
    <property type="match status" value="1"/>
</dbReference>
<protein>
    <submittedName>
        <fullName evidence="4">GGDEF-domain containing protein</fullName>
    </submittedName>
</protein>
<feature type="transmembrane region" description="Helical" evidence="1">
    <location>
        <begin position="219"/>
        <end position="241"/>
    </location>
</feature>
<dbReference type="InterPro" id="IPR043128">
    <property type="entry name" value="Rev_trsase/Diguanyl_cyclase"/>
</dbReference>
<dbReference type="SUPFAM" id="SSF141868">
    <property type="entry name" value="EAL domain-like"/>
    <property type="match status" value="1"/>
</dbReference>
<dbReference type="PANTHER" id="PTHR33121:SF70">
    <property type="entry name" value="SIGNALING PROTEIN YKOW"/>
    <property type="match status" value="1"/>
</dbReference>
<reference evidence="4" key="1">
    <citation type="journal article" date="2014" name="Int. J. Syst. Evol. Microbiol.">
        <title>Complete genome sequence of Corynebacterium casei LMG S-19264T (=DSM 44701T), isolated from a smear-ripened cheese.</title>
        <authorList>
            <consortium name="US DOE Joint Genome Institute (JGI-PGF)"/>
            <person name="Walter F."/>
            <person name="Albersmeier A."/>
            <person name="Kalinowski J."/>
            <person name="Ruckert C."/>
        </authorList>
    </citation>
    <scope>NUCLEOTIDE SEQUENCE</scope>
    <source>
        <strain evidence="4">CGMCC 4.7308</strain>
    </source>
</reference>
<dbReference type="FunFam" id="3.30.70.270:FF:000001">
    <property type="entry name" value="Diguanylate cyclase domain protein"/>
    <property type="match status" value="1"/>
</dbReference>
<evidence type="ECO:0000259" key="2">
    <source>
        <dbReference type="PROSITE" id="PS50883"/>
    </source>
</evidence>
<accession>A0A917WFS9</accession>
<keyword evidence="1" id="KW-0472">Membrane</keyword>
<dbReference type="RefSeq" id="WP_188941346.1">
    <property type="nucleotide sequence ID" value="NZ_BMNA01000003.1"/>
</dbReference>
<feature type="transmembrane region" description="Helical" evidence="1">
    <location>
        <begin position="253"/>
        <end position="278"/>
    </location>
</feature>
<organism evidence="4 5">
    <name type="scientific">Nakamurella endophytica</name>
    <dbReference type="NCBI Taxonomy" id="1748367"/>
    <lineage>
        <taxon>Bacteria</taxon>
        <taxon>Bacillati</taxon>
        <taxon>Actinomycetota</taxon>
        <taxon>Actinomycetes</taxon>
        <taxon>Nakamurellales</taxon>
        <taxon>Nakamurellaceae</taxon>
        <taxon>Nakamurella</taxon>
    </lineage>
</organism>
<feature type="transmembrane region" description="Helical" evidence="1">
    <location>
        <begin position="55"/>
        <end position="78"/>
    </location>
</feature>
<dbReference type="Pfam" id="PF00563">
    <property type="entry name" value="EAL"/>
    <property type="match status" value="1"/>
</dbReference>
<dbReference type="InterPro" id="IPR029787">
    <property type="entry name" value="Nucleotide_cyclase"/>
</dbReference>
<feature type="transmembrane region" description="Helical" evidence="1">
    <location>
        <begin position="90"/>
        <end position="110"/>
    </location>
</feature>
<dbReference type="SUPFAM" id="SSF55073">
    <property type="entry name" value="Nucleotide cyclase"/>
    <property type="match status" value="1"/>
</dbReference>
<dbReference type="InterPro" id="IPR050706">
    <property type="entry name" value="Cyclic-di-GMP_PDE-like"/>
</dbReference>
<proteinExistence type="predicted"/>
<dbReference type="PANTHER" id="PTHR33121">
    <property type="entry name" value="CYCLIC DI-GMP PHOSPHODIESTERASE PDEF"/>
    <property type="match status" value="1"/>
</dbReference>
<keyword evidence="1" id="KW-1133">Transmembrane helix</keyword>
<dbReference type="InterPro" id="IPR001633">
    <property type="entry name" value="EAL_dom"/>
</dbReference>
<evidence type="ECO:0000256" key="1">
    <source>
        <dbReference type="SAM" id="Phobius"/>
    </source>
</evidence>
<keyword evidence="1" id="KW-0812">Transmembrane</keyword>
<keyword evidence="5" id="KW-1185">Reference proteome</keyword>
<name>A0A917WFS9_9ACTN</name>
<feature type="transmembrane region" description="Helical" evidence="1">
    <location>
        <begin position="30"/>
        <end position="49"/>
    </location>
</feature>
<dbReference type="GO" id="GO:0071111">
    <property type="term" value="F:cyclic-guanylate-specific phosphodiesterase activity"/>
    <property type="evidence" value="ECO:0007669"/>
    <property type="project" value="InterPro"/>
</dbReference>
<dbReference type="NCBIfam" id="TIGR00254">
    <property type="entry name" value="GGDEF"/>
    <property type="match status" value="1"/>
</dbReference>
<dbReference type="AlphaFoldDB" id="A0A917WFS9"/>
<dbReference type="CDD" id="cd01949">
    <property type="entry name" value="GGDEF"/>
    <property type="match status" value="1"/>
</dbReference>
<dbReference type="Pfam" id="PF00990">
    <property type="entry name" value="GGDEF"/>
    <property type="match status" value="1"/>
</dbReference>
<feature type="transmembrane region" description="Helical" evidence="1">
    <location>
        <begin position="122"/>
        <end position="142"/>
    </location>
</feature>
<dbReference type="EMBL" id="BMNA01000003">
    <property type="protein sequence ID" value="GGL99999.1"/>
    <property type="molecule type" value="Genomic_DNA"/>
</dbReference>
<feature type="transmembrane region" description="Helical" evidence="1">
    <location>
        <begin position="185"/>
        <end position="207"/>
    </location>
</feature>
<dbReference type="Gene3D" id="3.30.70.270">
    <property type="match status" value="1"/>
</dbReference>
<evidence type="ECO:0000313" key="5">
    <source>
        <dbReference type="Proteomes" id="UP000655208"/>
    </source>
</evidence>
<dbReference type="PROSITE" id="PS50887">
    <property type="entry name" value="GGDEF"/>
    <property type="match status" value="1"/>
</dbReference>
<feature type="domain" description="GGDEF" evidence="3">
    <location>
        <begin position="387"/>
        <end position="519"/>
    </location>
</feature>
<dbReference type="CDD" id="cd01948">
    <property type="entry name" value="EAL"/>
    <property type="match status" value="1"/>
</dbReference>
<comment type="caution">
    <text evidence="4">The sequence shown here is derived from an EMBL/GenBank/DDBJ whole genome shotgun (WGS) entry which is preliminary data.</text>
</comment>
<feature type="domain" description="EAL" evidence="2">
    <location>
        <begin position="528"/>
        <end position="782"/>
    </location>
</feature>
<dbReference type="InterPro" id="IPR035919">
    <property type="entry name" value="EAL_sf"/>
</dbReference>
<sequence length="787" mass="83478">MAETRAAGVRRTLRTRGAPPTLRGRRLSTLLVVVSAVVALLAATVVLSGSGGAGMVRWVADLAQFVVAALAAASAGLAARRATGRGRAAWTGLGIGLAGWAAGQAVWSVYELGFHRAMPFPSIADAGYLLLPVGAAAGLWLLPAPIDRRSRWRGLIDGVVVVCSLLSLSWVTTLSTVAGTAQDGGLGFAVSMAYPVGDVVVLSMALLTLTRYAAHWRVLTILVAGLAAMAVADSAFAYLTAIGRYATGSATDLFWMCGFVLVGLSAAAASGTAAPAALQAPRRLTASAPMLPYLPLVLACAVAVLGQVLGHRAEPVADVVLVVAVAAVLLRQYLTLRDNVALLETVAAREAQLQQQAFHDGLTGLANRALFADRVAHALTLHAATLRPLAVLVVDLDDFKVVNDTLGHATGDALLVRVAERFRGALRPGDTLARFGGDEFAVLVQDTDDAATVAARLLDSLRTPFVVADRVLSVRASIGFADLAAADEPPSPDQLFVRADLAMYTAKRAGKGRIAVYRPDMVLPESADLELRPALLRALAEGRIEAWFQPIVDIRDGRVRAVEALARWRHEGRWISPEVFVGLAARSGVLDRLTDHMLDRACAQLADWSRRLGDHQLQASVNVPPLMLKDPGFPGRVRDALHRYGVSGHRLVLEITEDALIDDVRAVLPVIAALRDLGAELALDDFGTGYSSLLSLRQIALHSVKIDLAFVANIDRDPEALRFLRALLALGNDLRLRMTAEGVERPEQAELLRAHGCHLAQGFLYARAMPAAQMEALLAPSPVALAG</sequence>
<reference evidence="4" key="2">
    <citation type="submission" date="2020-09" db="EMBL/GenBank/DDBJ databases">
        <authorList>
            <person name="Sun Q."/>
            <person name="Zhou Y."/>
        </authorList>
    </citation>
    <scope>NUCLEOTIDE SEQUENCE</scope>
    <source>
        <strain evidence="4">CGMCC 4.7308</strain>
    </source>
</reference>
<dbReference type="InterPro" id="IPR000160">
    <property type="entry name" value="GGDEF_dom"/>
</dbReference>
<evidence type="ECO:0000259" key="3">
    <source>
        <dbReference type="PROSITE" id="PS50887"/>
    </source>
</evidence>
<dbReference type="PROSITE" id="PS50883">
    <property type="entry name" value="EAL"/>
    <property type="match status" value="1"/>
</dbReference>
<dbReference type="SMART" id="SM00052">
    <property type="entry name" value="EAL"/>
    <property type="match status" value="1"/>
</dbReference>